<sequence length="73" mass="8446">MSAKSSQTYQYISHHISETSRAPPYISEYYSSTTHAFSEYSDLRTFPIRLPQHSRYNGMEEAGLEEFWVAGYG</sequence>
<gene>
    <name evidence="1" type="ORF">K443DRAFT_16077</name>
</gene>
<reference evidence="1 2" key="1">
    <citation type="submission" date="2014-04" db="EMBL/GenBank/DDBJ databases">
        <authorList>
            <consortium name="DOE Joint Genome Institute"/>
            <person name="Kuo A."/>
            <person name="Kohler A."/>
            <person name="Nagy L.G."/>
            <person name="Floudas D."/>
            <person name="Copeland A."/>
            <person name="Barry K.W."/>
            <person name="Cichocki N."/>
            <person name="Veneault-Fourrey C."/>
            <person name="LaButti K."/>
            <person name="Lindquist E.A."/>
            <person name="Lipzen A."/>
            <person name="Lundell T."/>
            <person name="Morin E."/>
            <person name="Murat C."/>
            <person name="Sun H."/>
            <person name="Tunlid A."/>
            <person name="Henrissat B."/>
            <person name="Grigoriev I.V."/>
            <person name="Hibbett D.S."/>
            <person name="Martin F."/>
            <person name="Nordberg H.P."/>
            <person name="Cantor M.N."/>
            <person name="Hua S.X."/>
        </authorList>
    </citation>
    <scope>NUCLEOTIDE SEQUENCE [LARGE SCALE GENOMIC DNA]</scope>
    <source>
        <strain evidence="1 2">LaAM-08-1</strain>
    </source>
</reference>
<accession>A0A0C9WYH6</accession>
<keyword evidence="2" id="KW-1185">Reference proteome</keyword>
<protein>
    <submittedName>
        <fullName evidence="1">Uncharacterized protein</fullName>
    </submittedName>
</protein>
<evidence type="ECO:0000313" key="1">
    <source>
        <dbReference type="EMBL" id="KIJ89472.1"/>
    </source>
</evidence>
<evidence type="ECO:0000313" key="2">
    <source>
        <dbReference type="Proteomes" id="UP000054477"/>
    </source>
</evidence>
<dbReference type="Proteomes" id="UP000054477">
    <property type="component" value="Unassembled WGS sequence"/>
</dbReference>
<proteinExistence type="predicted"/>
<dbReference type="AlphaFoldDB" id="A0A0C9WYH6"/>
<name>A0A0C9WYH6_9AGAR</name>
<dbReference type="EMBL" id="KN839691">
    <property type="protein sequence ID" value="KIJ89472.1"/>
    <property type="molecule type" value="Genomic_DNA"/>
</dbReference>
<organism evidence="1 2">
    <name type="scientific">Laccaria amethystina LaAM-08-1</name>
    <dbReference type="NCBI Taxonomy" id="1095629"/>
    <lineage>
        <taxon>Eukaryota</taxon>
        <taxon>Fungi</taxon>
        <taxon>Dikarya</taxon>
        <taxon>Basidiomycota</taxon>
        <taxon>Agaricomycotina</taxon>
        <taxon>Agaricomycetes</taxon>
        <taxon>Agaricomycetidae</taxon>
        <taxon>Agaricales</taxon>
        <taxon>Agaricineae</taxon>
        <taxon>Hydnangiaceae</taxon>
        <taxon>Laccaria</taxon>
    </lineage>
</organism>
<reference evidence="2" key="2">
    <citation type="submission" date="2015-01" db="EMBL/GenBank/DDBJ databases">
        <title>Evolutionary Origins and Diversification of the Mycorrhizal Mutualists.</title>
        <authorList>
            <consortium name="DOE Joint Genome Institute"/>
            <consortium name="Mycorrhizal Genomics Consortium"/>
            <person name="Kohler A."/>
            <person name="Kuo A."/>
            <person name="Nagy L.G."/>
            <person name="Floudas D."/>
            <person name="Copeland A."/>
            <person name="Barry K.W."/>
            <person name="Cichocki N."/>
            <person name="Veneault-Fourrey C."/>
            <person name="LaButti K."/>
            <person name="Lindquist E.A."/>
            <person name="Lipzen A."/>
            <person name="Lundell T."/>
            <person name="Morin E."/>
            <person name="Murat C."/>
            <person name="Riley R."/>
            <person name="Ohm R."/>
            <person name="Sun H."/>
            <person name="Tunlid A."/>
            <person name="Henrissat B."/>
            <person name="Grigoriev I.V."/>
            <person name="Hibbett D.S."/>
            <person name="Martin F."/>
        </authorList>
    </citation>
    <scope>NUCLEOTIDE SEQUENCE [LARGE SCALE GENOMIC DNA]</scope>
    <source>
        <strain evidence="2">LaAM-08-1</strain>
    </source>
</reference>
<dbReference type="HOGENOM" id="CLU_2705168_0_0_1"/>